<name>A0A1R4LN93_VIBR1</name>
<gene>
    <name evidence="2" type="ORF">VR7878_02627</name>
</gene>
<dbReference type="AlphaFoldDB" id="A0A1R4LN93"/>
<evidence type="ECO:0000256" key="1">
    <source>
        <dbReference type="SAM" id="MobiDB-lite"/>
    </source>
</evidence>
<feature type="compositionally biased region" description="Basic and acidic residues" evidence="1">
    <location>
        <begin position="47"/>
        <end position="67"/>
    </location>
</feature>
<protein>
    <submittedName>
        <fullName evidence="2">Uncharacterized protein</fullName>
    </submittedName>
</protein>
<organism evidence="2 3">
    <name type="scientific">Vibrio ruber (strain DSM 16370 / JCM 11486 / BCRC 17186 / CECT 7878 / LMG 23124 / VR1)</name>
    <dbReference type="NCBI Taxonomy" id="1123498"/>
    <lineage>
        <taxon>Bacteria</taxon>
        <taxon>Pseudomonadati</taxon>
        <taxon>Pseudomonadota</taxon>
        <taxon>Gammaproteobacteria</taxon>
        <taxon>Vibrionales</taxon>
        <taxon>Vibrionaceae</taxon>
        <taxon>Vibrio</taxon>
    </lineage>
</organism>
<evidence type="ECO:0000313" key="3">
    <source>
        <dbReference type="Proteomes" id="UP000188276"/>
    </source>
</evidence>
<dbReference type="EMBL" id="FULE01000034">
    <property type="protein sequence ID" value="SJN58050.1"/>
    <property type="molecule type" value="Genomic_DNA"/>
</dbReference>
<dbReference type="Proteomes" id="UP000188276">
    <property type="component" value="Unassembled WGS sequence"/>
</dbReference>
<keyword evidence="3" id="KW-1185">Reference proteome</keyword>
<reference evidence="3" key="1">
    <citation type="submission" date="2017-02" db="EMBL/GenBank/DDBJ databases">
        <authorList>
            <person name="Rodrigo-Torres L."/>
            <person name="Arahal R.D."/>
            <person name="Lucena T."/>
        </authorList>
    </citation>
    <scope>NUCLEOTIDE SEQUENCE [LARGE SCALE GENOMIC DNA]</scope>
    <source>
        <strain evidence="3">CECT 7878</strain>
    </source>
</reference>
<evidence type="ECO:0000313" key="2">
    <source>
        <dbReference type="EMBL" id="SJN58050.1"/>
    </source>
</evidence>
<sequence length="67" mass="7774">MTDMKKTLDHLPGRKQQDIHTIATILRDARDSEHDEITVEELDYQAEEVKTESADGRGLSGEDWREY</sequence>
<accession>A0A1R4LN93</accession>
<proteinExistence type="predicted"/>
<feature type="region of interest" description="Disordered" evidence="1">
    <location>
        <begin position="45"/>
        <end position="67"/>
    </location>
</feature>
<dbReference type="STRING" id="1123498.VR7878_02627"/>